<organism evidence="1 2">
    <name type="scientific">Arcicella rosea</name>
    <dbReference type="NCBI Taxonomy" id="502909"/>
    <lineage>
        <taxon>Bacteria</taxon>
        <taxon>Pseudomonadati</taxon>
        <taxon>Bacteroidota</taxon>
        <taxon>Cytophagia</taxon>
        <taxon>Cytophagales</taxon>
        <taxon>Flectobacillaceae</taxon>
        <taxon>Arcicella</taxon>
    </lineage>
</organism>
<sequence>MEATQTFLASHIVAFEKETMLLFKPSKAFYETVGINKKRFWQLVRGVKKPLTEETENLSKCLKVPLSQLMNVNDSKTFLSGRRSIESSTNENQ</sequence>
<dbReference type="RefSeq" id="WP_184136675.1">
    <property type="nucleotide sequence ID" value="NZ_JACHKT010000036.1"/>
</dbReference>
<comment type="caution">
    <text evidence="1">The sequence shown here is derived from an EMBL/GenBank/DDBJ whole genome shotgun (WGS) entry which is preliminary data.</text>
</comment>
<dbReference type="Proteomes" id="UP000524404">
    <property type="component" value="Unassembled WGS sequence"/>
</dbReference>
<protein>
    <submittedName>
        <fullName evidence="1">Uncharacterized protein</fullName>
    </submittedName>
</protein>
<accession>A0A841EN62</accession>
<reference evidence="1 2" key="1">
    <citation type="submission" date="2020-08" db="EMBL/GenBank/DDBJ databases">
        <title>Functional genomics of gut bacteria from endangered species of beetles.</title>
        <authorList>
            <person name="Carlos-Shanley C."/>
        </authorList>
    </citation>
    <scope>NUCLEOTIDE SEQUENCE [LARGE SCALE GENOMIC DNA]</scope>
    <source>
        <strain evidence="1 2">S00070</strain>
    </source>
</reference>
<dbReference type="AlphaFoldDB" id="A0A841EN62"/>
<keyword evidence="2" id="KW-1185">Reference proteome</keyword>
<dbReference type="EMBL" id="JACHKT010000036">
    <property type="protein sequence ID" value="MBB6005132.1"/>
    <property type="molecule type" value="Genomic_DNA"/>
</dbReference>
<name>A0A841EN62_9BACT</name>
<evidence type="ECO:0000313" key="1">
    <source>
        <dbReference type="EMBL" id="MBB6005132.1"/>
    </source>
</evidence>
<proteinExistence type="predicted"/>
<evidence type="ECO:0000313" key="2">
    <source>
        <dbReference type="Proteomes" id="UP000524404"/>
    </source>
</evidence>
<gene>
    <name evidence="1" type="ORF">HNP25_003803</name>
</gene>